<keyword evidence="3" id="KW-1185">Reference proteome</keyword>
<sequence length="247" mass="27460">MASSKNVVFDIVGTLVSYDHLYDAIDRRLGDRLRAELIKPWLLGQLWMETAEREYTNLSIAGRYAPYAEVFESLFYRILWMGGVQKPRDFASPEDLAWIMEEYQKLTMRPGAAECVQKLRDAGFTVWAFTAADLKRVGGYFAKAGVDLPAENLLSCDSAGVGKPDLAAYKPLLERLKAENDGKTPWFAAAHMWDVSAARTAGFKGAYCTVLENEPLHNLFGDMDVVDDTLPGMAEKIIAAQAASYDV</sequence>
<comment type="caution">
    <text evidence="2">The sequence shown here is derived from an EMBL/GenBank/DDBJ whole genome shotgun (WGS) entry which is preliminary data.</text>
</comment>
<dbReference type="Gene3D" id="3.40.50.1000">
    <property type="entry name" value="HAD superfamily/HAD-like"/>
    <property type="match status" value="1"/>
</dbReference>
<evidence type="ECO:0000256" key="1">
    <source>
        <dbReference type="ARBA" id="ARBA00022801"/>
    </source>
</evidence>
<evidence type="ECO:0000313" key="2">
    <source>
        <dbReference type="EMBL" id="KAJ5363463.1"/>
    </source>
</evidence>
<dbReference type="EMBL" id="JAPZBS010000008">
    <property type="protein sequence ID" value="KAJ5363463.1"/>
    <property type="molecule type" value="Genomic_DNA"/>
</dbReference>
<dbReference type="Gene3D" id="1.10.150.240">
    <property type="entry name" value="Putative phosphatase, domain 2"/>
    <property type="match status" value="1"/>
</dbReference>
<dbReference type="GO" id="GO:0016787">
    <property type="term" value="F:hydrolase activity"/>
    <property type="evidence" value="ECO:0007669"/>
    <property type="project" value="UniProtKB-KW"/>
</dbReference>
<reference evidence="2" key="2">
    <citation type="journal article" date="2023" name="IMA Fungus">
        <title>Comparative genomic study of the Penicillium genus elucidates a diverse pangenome and 15 lateral gene transfer events.</title>
        <authorList>
            <person name="Petersen C."/>
            <person name="Sorensen T."/>
            <person name="Nielsen M.R."/>
            <person name="Sondergaard T.E."/>
            <person name="Sorensen J.L."/>
            <person name="Fitzpatrick D.A."/>
            <person name="Frisvad J.C."/>
            <person name="Nielsen K.L."/>
        </authorList>
    </citation>
    <scope>NUCLEOTIDE SEQUENCE</scope>
    <source>
        <strain evidence="2">IBT 29864</strain>
    </source>
</reference>
<evidence type="ECO:0008006" key="4">
    <source>
        <dbReference type="Google" id="ProtNLM"/>
    </source>
</evidence>
<proteinExistence type="predicted"/>
<keyword evidence="1" id="KW-0378">Hydrolase</keyword>
<dbReference type="InterPro" id="IPR023198">
    <property type="entry name" value="PGP-like_dom2"/>
</dbReference>
<dbReference type="RefSeq" id="XP_056551090.1">
    <property type="nucleotide sequence ID" value="XM_056702090.1"/>
</dbReference>
<dbReference type="SUPFAM" id="SSF56784">
    <property type="entry name" value="HAD-like"/>
    <property type="match status" value="1"/>
</dbReference>
<dbReference type="InterPro" id="IPR023214">
    <property type="entry name" value="HAD_sf"/>
</dbReference>
<protein>
    <recommendedName>
        <fullName evidence="4">2-haloalkanoic acid dehalogenase</fullName>
    </recommendedName>
</protein>
<accession>A0A9W9RTD1</accession>
<dbReference type="PANTHER" id="PTHR43316">
    <property type="entry name" value="HYDROLASE, HALOACID DELAHOGENASE-RELATED"/>
    <property type="match status" value="1"/>
</dbReference>
<dbReference type="PANTHER" id="PTHR43316:SF4">
    <property type="entry name" value="ACID DEHALOGENASE, PUTATIVE (AFU_ORTHOLOGUE AFUA_8G05870)-RELATED"/>
    <property type="match status" value="1"/>
</dbReference>
<evidence type="ECO:0000313" key="3">
    <source>
        <dbReference type="Proteomes" id="UP001147782"/>
    </source>
</evidence>
<dbReference type="Proteomes" id="UP001147782">
    <property type="component" value="Unassembled WGS sequence"/>
</dbReference>
<dbReference type="GeneID" id="81441269"/>
<gene>
    <name evidence="2" type="ORF">N7496_009176</name>
</gene>
<dbReference type="AlphaFoldDB" id="A0A9W9RTD1"/>
<dbReference type="OrthoDB" id="2363873at2759"/>
<dbReference type="InterPro" id="IPR051540">
    <property type="entry name" value="S-2-haloacid_dehalogenase"/>
</dbReference>
<organism evidence="2 3">
    <name type="scientific">Penicillium cataractarum</name>
    <dbReference type="NCBI Taxonomy" id="2100454"/>
    <lineage>
        <taxon>Eukaryota</taxon>
        <taxon>Fungi</taxon>
        <taxon>Dikarya</taxon>
        <taxon>Ascomycota</taxon>
        <taxon>Pezizomycotina</taxon>
        <taxon>Eurotiomycetes</taxon>
        <taxon>Eurotiomycetidae</taxon>
        <taxon>Eurotiales</taxon>
        <taxon>Aspergillaceae</taxon>
        <taxon>Penicillium</taxon>
    </lineage>
</organism>
<reference evidence="2" key="1">
    <citation type="submission" date="2022-11" db="EMBL/GenBank/DDBJ databases">
        <authorList>
            <person name="Petersen C."/>
        </authorList>
    </citation>
    <scope>NUCLEOTIDE SEQUENCE</scope>
    <source>
        <strain evidence="2">IBT 29864</strain>
    </source>
</reference>
<dbReference type="Pfam" id="PF00702">
    <property type="entry name" value="Hydrolase"/>
    <property type="match status" value="1"/>
</dbReference>
<dbReference type="InterPro" id="IPR036412">
    <property type="entry name" value="HAD-like_sf"/>
</dbReference>
<name>A0A9W9RTD1_9EURO</name>